<dbReference type="AlphaFoldDB" id="Q0B4J4"/>
<proteinExistence type="predicted"/>
<reference evidence="1" key="1">
    <citation type="submission" date="2006-08" db="EMBL/GenBank/DDBJ databases">
        <title>Complete sequence of Chromosome 2 of Burkholderia cepacia AMMD.</title>
        <authorList>
            <consortium name="US DOE Joint Genome Institute"/>
            <person name="Copeland A."/>
            <person name="Lucas S."/>
            <person name="Lapidus A."/>
            <person name="Barry K."/>
            <person name="Detter J.C."/>
            <person name="Glavina del Rio T."/>
            <person name="Hammon N."/>
            <person name="Israni S."/>
            <person name="Pitluck S."/>
            <person name="Bruce D."/>
            <person name="Chain P."/>
            <person name="Malfatti S."/>
            <person name="Shin M."/>
            <person name="Vergez L."/>
            <person name="Schmutz J."/>
            <person name="Larimer F."/>
            <person name="Land M."/>
            <person name="Hauser L."/>
            <person name="Kyrpides N."/>
            <person name="Kim E."/>
            <person name="Parke J."/>
            <person name="Coenye T."/>
            <person name="Konstantinidis K."/>
            <person name="Ramette A."/>
            <person name="Tiedje J."/>
            <person name="Richardson P."/>
        </authorList>
    </citation>
    <scope>NUCLEOTIDE SEQUENCE</scope>
    <source>
        <strain evidence="1">AMMD</strain>
    </source>
</reference>
<gene>
    <name evidence="1" type="ordered locus">Bamb_5382</name>
</gene>
<evidence type="ECO:0000313" key="2">
    <source>
        <dbReference type="Proteomes" id="UP000000662"/>
    </source>
</evidence>
<dbReference type="Proteomes" id="UP000000662">
    <property type="component" value="Chromosome 2"/>
</dbReference>
<keyword evidence="2" id="KW-1185">Reference proteome</keyword>
<dbReference type="KEGG" id="bam:Bamb_5382"/>
<accession>Q0B4J4</accession>
<organism evidence="1 2">
    <name type="scientific">Burkholderia ambifaria (strain ATCC BAA-244 / DSM 16087 / CCUG 44356 / LMG 19182 / AMMD)</name>
    <name type="common">Burkholderia cepacia (strain AMMD)</name>
    <dbReference type="NCBI Taxonomy" id="339670"/>
    <lineage>
        <taxon>Bacteria</taxon>
        <taxon>Pseudomonadati</taxon>
        <taxon>Pseudomonadota</taxon>
        <taxon>Betaproteobacteria</taxon>
        <taxon>Burkholderiales</taxon>
        <taxon>Burkholderiaceae</taxon>
        <taxon>Burkholderia</taxon>
        <taxon>Burkholderia cepacia complex</taxon>
    </lineage>
</organism>
<protein>
    <submittedName>
        <fullName evidence="1">Uncharacterized protein</fullName>
    </submittedName>
</protein>
<sequence length="159" mass="17230">MRAGRKAQPSCLRGAFDARSRRCCCAFDGRSAGGLARLHVRVATACSAQCTIRRFVRNEVVVGRLNDAKAQVLGQKESTIDALREGVPSASWRDVACERAVDSRCRIEESFDIVARVQAGQPVPCVCNEQDDGAHPTAAPRRAEIAALSMPMVDGRRTC</sequence>
<name>Q0B4J4_BURCM</name>
<dbReference type="EMBL" id="CP000441">
    <property type="protein sequence ID" value="ABI90929.1"/>
    <property type="molecule type" value="Genomic_DNA"/>
</dbReference>
<evidence type="ECO:0000313" key="1">
    <source>
        <dbReference type="EMBL" id="ABI90929.1"/>
    </source>
</evidence>